<dbReference type="HOGENOM" id="CLU_1309387_0_0_5"/>
<comment type="similarity">
    <text evidence="1">Belongs to the LysR transcriptional regulatory family.</text>
</comment>
<evidence type="ECO:0000259" key="4">
    <source>
        <dbReference type="Pfam" id="PF03466"/>
    </source>
</evidence>
<comment type="caution">
    <text evidence="5">The sequence shown here is derived from an EMBL/GenBank/DDBJ whole genome shotgun (WGS) entry which is preliminary data.</text>
</comment>
<dbReference type="STRING" id="1123237.Salmuc_02687"/>
<dbReference type="PANTHER" id="PTHR30126">
    <property type="entry name" value="HTH-TYPE TRANSCRIPTIONAL REGULATOR"/>
    <property type="match status" value="1"/>
</dbReference>
<evidence type="ECO:0000256" key="2">
    <source>
        <dbReference type="ARBA" id="ARBA00023015"/>
    </source>
</evidence>
<dbReference type="SUPFAM" id="SSF53850">
    <property type="entry name" value="Periplasmic binding protein-like II"/>
    <property type="match status" value="1"/>
</dbReference>
<accession>S9R048</accession>
<dbReference type="InterPro" id="IPR005119">
    <property type="entry name" value="LysR_subst-bd"/>
</dbReference>
<gene>
    <name evidence="5" type="ORF">Salmuc_02687</name>
</gene>
<sequence>MLQPLGVEFPGLADVVALPALLDALDERFPETRISIAVNTSHDLAGQLSEGLLDIAMLSTPPKRENLDLELLGRQSVAWLTSPRLGLPREGATDADLLRQRILSTPPPSNIYHLTTNALSGTLHHPLRMNFCDSLGVIVRLVEAGSGLGILPKRLLQQQLRQDSVQVIETGVHLPMQEVFIGRNKGSTLGVLEEVSNMIRSVGNETAFCQ</sequence>
<name>S9R048_9RHOB</name>
<dbReference type="Pfam" id="PF03466">
    <property type="entry name" value="LysR_substrate"/>
    <property type="match status" value="1"/>
</dbReference>
<dbReference type="Gene3D" id="3.40.190.10">
    <property type="entry name" value="Periplasmic binding protein-like II"/>
    <property type="match status" value="2"/>
</dbReference>
<dbReference type="Proteomes" id="UP000015347">
    <property type="component" value="Unassembled WGS sequence"/>
</dbReference>
<dbReference type="GO" id="GO:0006355">
    <property type="term" value="P:regulation of DNA-templated transcription"/>
    <property type="evidence" value="ECO:0007669"/>
    <property type="project" value="TreeGrafter"/>
</dbReference>
<proteinExistence type="inferred from homology"/>
<protein>
    <submittedName>
        <fullName evidence="5">Putative LysR-type regulator</fullName>
    </submittedName>
</protein>
<evidence type="ECO:0000256" key="1">
    <source>
        <dbReference type="ARBA" id="ARBA00009437"/>
    </source>
</evidence>
<evidence type="ECO:0000313" key="6">
    <source>
        <dbReference type="Proteomes" id="UP000015347"/>
    </source>
</evidence>
<evidence type="ECO:0000313" key="5">
    <source>
        <dbReference type="EMBL" id="EPX85308.1"/>
    </source>
</evidence>
<reference evidence="6" key="1">
    <citation type="journal article" date="2014" name="Stand. Genomic Sci.">
        <title>Genome sequence of the exopolysaccharide-producing Salipiger mucosus type strain (DSM 16094(T)), a moderately halophilic member of the Roseobacter clade.</title>
        <authorList>
            <person name="Riedel T."/>
            <person name="Spring S."/>
            <person name="Fiebig A."/>
            <person name="Petersen J."/>
            <person name="Kyrpides N.C."/>
            <person name="Goker M."/>
            <person name="Klenk H.P."/>
        </authorList>
    </citation>
    <scope>NUCLEOTIDE SEQUENCE [LARGE SCALE GENOMIC DNA]</scope>
    <source>
        <strain evidence="6">DSM 16094</strain>
    </source>
</reference>
<feature type="domain" description="LysR substrate-binding" evidence="4">
    <location>
        <begin position="15"/>
        <end position="188"/>
    </location>
</feature>
<evidence type="ECO:0000256" key="3">
    <source>
        <dbReference type="ARBA" id="ARBA00023163"/>
    </source>
</evidence>
<organism evidence="5 6">
    <name type="scientific">Salipiger mucosus DSM 16094</name>
    <dbReference type="NCBI Taxonomy" id="1123237"/>
    <lineage>
        <taxon>Bacteria</taxon>
        <taxon>Pseudomonadati</taxon>
        <taxon>Pseudomonadota</taxon>
        <taxon>Alphaproteobacteria</taxon>
        <taxon>Rhodobacterales</taxon>
        <taxon>Roseobacteraceae</taxon>
        <taxon>Salipiger</taxon>
    </lineage>
</organism>
<keyword evidence="3" id="KW-0804">Transcription</keyword>
<dbReference type="CDD" id="cd05466">
    <property type="entry name" value="PBP2_LTTR_substrate"/>
    <property type="match status" value="1"/>
</dbReference>
<dbReference type="eggNOG" id="COG0583">
    <property type="taxonomic scope" value="Bacteria"/>
</dbReference>
<dbReference type="EMBL" id="APVH01000009">
    <property type="protein sequence ID" value="EPX85308.1"/>
    <property type="molecule type" value="Genomic_DNA"/>
</dbReference>
<keyword evidence="6" id="KW-1185">Reference proteome</keyword>
<dbReference type="GO" id="GO:0000976">
    <property type="term" value="F:transcription cis-regulatory region binding"/>
    <property type="evidence" value="ECO:0007669"/>
    <property type="project" value="TreeGrafter"/>
</dbReference>
<keyword evidence="2" id="KW-0805">Transcription regulation</keyword>
<dbReference type="RefSeq" id="WP_020039875.1">
    <property type="nucleotide sequence ID" value="NZ_KE557273.1"/>
</dbReference>
<dbReference type="PANTHER" id="PTHR30126:SF77">
    <property type="entry name" value="TRANSCRIPTIONAL REGULATORY PROTEIN"/>
    <property type="match status" value="1"/>
</dbReference>
<dbReference type="AlphaFoldDB" id="S9R048"/>